<dbReference type="PANTHER" id="PTHR35333">
    <property type="entry name" value="BETA-LACTAMASE"/>
    <property type="match status" value="1"/>
</dbReference>
<dbReference type="PANTHER" id="PTHR35333:SF3">
    <property type="entry name" value="BETA-LACTAMASE-TYPE TRANSPEPTIDASE FOLD CONTAINING PROTEIN"/>
    <property type="match status" value="1"/>
</dbReference>
<dbReference type="Gene3D" id="3.40.710.10">
    <property type="entry name" value="DD-peptidase/beta-lactamase superfamily"/>
    <property type="match status" value="1"/>
</dbReference>
<dbReference type="InterPro" id="IPR000871">
    <property type="entry name" value="Beta-lactam_class-A"/>
</dbReference>
<organism evidence="2 3">
    <name type="scientific">Dubosiella newyorkensis</name>
    <dbReference type="NCBI Taxonomy" id="1862672"/>
    <lineage>
        <taxon>Bacteria</taxon>
        <taxon>Bacillati</taxon>
        <taxon>Bacillota</taxon>
        <taxon>Erysipelotrichia</taxon>
        <taxon>Erysipelotrichales</taxon>
        <taxon>Erysipelotrichaceae</taxon>
        <taxon>Dubosiella</taxon>
    </lineage>
</organism>
<dbReference type="GO" id="GO:0030655">
    <property type="term" value="P:beta-lactam antibiotic catabolic process"/>
    <property type="evidence" value="ECO:0007669"/>
    <property type="project" value="InterPro"/>
</dbReference>
<dbReference type="STRING" id="1862672.BO225_01035"/>
<dbReference type="AlphaFoldDB" id="A0A1U7NQB8"/>
<evidence type="ECO:0000313" key="2">
    <source>
        <dbReference type="EMBL" id="OLU47832.1"/>
    </source>
</evidence>
<protein>
    <recommendedName>
        <fullName evidence="1">Beta-lactamase class A catalytic domain-containing protein</fullName>
    </recommendedName>
</protein>
<evidence type="ECO:0000259" key="1">
    <source>
        <dbReference type="Pfam" id="PF13354"/>
    </source>
</evidence>
<keyword evidence="3" id="KW-1185">Reference proteome</keyword>
<dbReference type="GO" id="GO:0046677">
    <property type="term" value="P:response to antibiotic"/>
    <property type="evidence" value="ECO:0007669"/>
    <property type="project" value="InterPro"/>
</dbReference>
<evidence type="ECO:0000313" key="3">
    <source>
        <dbReference type="Proteomes" id="UP000186705"/>
    </source>
</evidence>
<feature type="domain" description="Beta-lactamase class A catalytic" evidence="1">
    <location>
        <begin position="88"/>
        <end position="284"/>
    </location>
</feature>
<dbReference type="InterPro" id="IPR012338">
    <property type="entry name" value="Beta-lactam/transpept-like"/>
</dbReference>
<accession>A0A1U7NQB8</accession>
<reference evidence="2 3" key="1">
    <citation type="submission" date="2016-11" db="EMBL/GenBank/DDBJ databases">
        <title>Description of two novel members of the family Erysipelotrichaceae: Ileibacterium lipovorans gen. nov., sp. nov. and Dubosiella newyorkensis, gen. nov., sp. nov.</title>
        <authorList>
            <person name="Cox L.M."/>
            <person name="Sohn J."/>
            <person name="Tyrrell K.L."/>
            <person name="Citron D.M."/>
            <person name="Lawson P.A."/>
            <person name="Patel N.B."/>
            <person name="Iizumi T."/>
            <person name="Perez-Perez G.I."/>
            <person name="Goldstein E.J."/>
            <person name="Blaser M.J."/>
        </authorList>
    </citation>
    <scope>NUCLEOTIDE SEQUENCE [LARGE SCALE GENOMIC DNA]</scope>
    <source>
        <strain evidence="2 3">NYU-BL-A4</strain>
    </source>
</reference>
<dbReference type="EMBL" id="MPKA01000034">
    <property type="protein sequence ID" value="OLU47832.1"/>
    <property type="molecule type" value="Genomic_DNA"/>
</dbReference>
<name>A0A1U7NQB8_9FIRM</name>
<gene>
    <name evidence="2" type="ORF">BO225_01035</name>
</gene>
<comment type="caution">
    <text evidence="2">The sequence shown here is derived from an EMBL/GenBank/DDBJ whole genome shotgun (WGS) entry which is preliminary data.</text>
</comment>
<dbReference type="Pfam" id="PF13354">
    <property type="entry name" value="Beta-lactamase2"/>
    <property type="match status" value="1"/>
</dbReference>
<proteinExistence type="predicted"/>
<sequence length="313" mass="36353">MKMNKKNRIIVLMILVLFSFLTLFFVKDKKDQKQEVVIREKVALQEHESKIEDQKIGEEEIALDLQPLKKKLDDYLKENEIDAQEVGYVVIDLLSGDSIGANEDTYFYAASTYKLPLAMVWYEKINDQEAKLDEELVFLEDTYEEGGHIGTDYEYGSSISIQELLEAMIIESDNSAAHILYENLGGWPAFKKELKKFDPTQKIDEKYISYDNEFTPKNMGNILKYFYSHKDEFEKLLKDLKKSKPGEFLDRNLNVYFPQKYGSYDYSYNAAGINFNTHPYAIVIDTVLGDYGEVVIGDMNEIVYSYFVEQSNE</sequence>
<dbReference type="SUPFAM" id="SSF56601">
    <property type="entry name" value="beta-lactamase/transpeptidase-like"/>
    <property type="match status" value="1"/>
</dbReference>
<dbReference type="InterPro" id="IPR045155">
    <property type="entry name" value="Beta-lactam_cat"/>
</dbReference>
<dbReference type="GO" id="GO:0008800">
    <property type="term" value="F:beta-lactamase activity"/>
    <property type="evidence" value="ECO:0007669"/>
    <property type="project" value="InterPro"/>
</dbReference>
<dbReference type="Proteomes" id="UP000186705">
    <property type="component" value="Unassembled WGS sequence"/>
</dbReference>